<evidence type="ECO:0000256" key="3">
    <source>
        <dbReference type="SAM" id="SignalP"/>
    </source>
</evidence>
<gene>
    <name evidence="4" type="ORF">BU26DRAFT_598994</name>
</gene>
<dbReference type="RefSeq" id="XP_033691276.1">
    <property type="nucleotide sequence ID" value="XM_033835067.1"/>
</dbReference>
<protein>
    <submittedName>
        <fullName evidence="4">Uncharacterized protein</fullName>
    </submittedName>
</protein>
<dbReference type="Proteomes" id="UP000800094">
    <property type="component" value="Unassembled WGS sequence"/>
</dbReference>
<evidence type="ECO:0000256" key="1">
    <source>
        <dbReference type="SAM" id="MobiDB-lite"/>
    </source>
</evidence>
<dbReference type="GeneID" id="54588397"/>
<feature type="transmembrane region" description="Helical" evidence="2">
    <location>
        <begin position="209"/>
        <end position="231"/>
    </location>
</feature>
<evidence type="ECO:0000313" key="4">
    <source>
        <dbReference type="EMBL" id="KAF2256272.1"/>
    </source>
</evidence>
<keyword evidence="2" id="KW-0472">Membrane</keyword>
<feature type="compositionally biased region" description="Polar residues" evidence="1">
    <location>
        <begin position="550"/>
        <end position="579"/>
    </location>
</feature>
<keyword evidence="2" id="KW-0812">Transmembrane</keyword>
<feature type="transmembrane region" description="Helical" evidence="2">
    <location>
        <begin position="410"/>
        <end position="431"/>
    </location>
</feature>
<sequence>METNSQVQQPFEPLSACSWPLLFGVWALLVSPTLQDTVYSANGTLAVHSIAPCHLYGDGDLYGRGVRWSFYIQFIAGTFGDIWGLKEELRALRIGFNIIIFAVLVATILSTNRGSLAALEWYLVSSIVLILPFYVSWPLRFGFIKKAEWKEAWIQRSKQELPTWKTFWKGWLKALIWKSMAKALRSKVRLPIFGSFIEAGNEKEYAKDYLSMGLLLLLYTVYLALQPWLYFMRAYQGYKTGCAVRIYVVYRYVDVHGHKWVILMRIGAVLAILFALYTLKKSVLYIRRGVHNWLKEMREKEREKLVADLERNDEEREEPARPRTHLGLARETTVDKEDLTSLSSMEYKRRKKFYDDNKAIFESYYYLVSILMHIAAAVPAFVGTSVIKFVEATISENDIDLSASPLSSTSQLLPLIVGILTSLNVACALLFKAKASWEKNGESILLNLSTATENTGVAIIQGLKTFAKDTAKRYRSAWGWLKDKWEPIQATIQRTDEGFKERVTWIRRGIVEQVLWPTIRHLATMVKKIGAFCTPRQRNSTPGLIAVPDRQSSLRSQPALESSNTRLHAPQGQSTGLRY</sequence>
<accession>A0A6A6J246</accession>
<feature type="transmembrane region" description="Helical" evidence="2">
    <location>
        <begin position="364"/>
        <end position="390"/>
    </location>
</feature>
<dbReference type="EMBL" id="ML987189">
    <property type="protein sequence ID" value="KAF2256272.1"/>
    <property type="molecule type" value="Genomic_DNA"/>
</dbReference>
<feature type="region of interest" description="Disordered" evidence="1">
    <location>
        <begin position="540"/>
        <end position="579"/>
    </location>
</feature>
<feature type="transmembrane region" description="Helical" evidence="2">
    <location>
        <begin position="92"/>
        <end position="109"/>
    </location>
</feature>
<keyword evidence="3" id="KW-0732">Signal</keyword>
<evidence type="ECO:0000313" key="5">
    <source>
        <dbReference type="Proteomes" id="UP000800094"/>
    </source>
</evidence>
<feature type="chain" id="PRO_5025598800" evidence="3">
    <location>
        <begin position="36"/>
        <end position="579"/>
    </location>
</feature>
<name>A0A6A6J246_9PLEO</name>
<dbReference type="OrthoDB" id="3791929at2759"/>
<keyword evidence="2" id="KW-1133">Transmembrane helix</keyword>
<feature type="transmembrane region" description="Helical" evidence="2">
    <location>
        <begin position="260"/>
        <end position="279"/>
    </location>
</feature>
<dbReference type="AlphaFoldDB" id="A0A6A6J246"/>
<feature type="transmembrane region" description="Helical" evidence="2">
    <location>
        <begin position="121"/>
        <end position="139"/>
    </location>
</feature>
<evidence type="ECO:0000256" key="2">
    <source>
        <dbReference type="SAM" id="Phobius"/>
    </source>
</evidence>
<reference evidence="4" key="1">
    <citation type="journal article" date="2020" name="Stud. Mycol.">
        <title>101 Dothideomycetes genomes: a test case for predicting lifestyles and emergence of pathogens.</title>
        <authorList>
            <person name="Haridas S."/>
            <person name="Albert R."/>
            <person name="Binder M."/>
            <person name="Bloem J."/>
            <person name="Labutti K."/>
            <person name="Salamov A."/>
            <person name="Andreopoulos B."/>
            <person name="Baker S."/>
            <person name="Barry K."/>
            <person name="Bills G."/>
            <person name="Bluhm B."/>
            <person name="Cannon C."/>
            <person name="Castanera R."/>
            <person name="Culley D."/>
            <person name="Daum C."/>
            <person name="Ezra D."/>
            <person name="Gonzalez J."/>
            <person name="Henrissat B."/>
            <person name="Kuo A."/>
            <person name="Liang C."/>
            <person name="Lipzen A."/>
            <person name="Lutzoni F."/>
            <person name="Magnuson J."/>
            <person name="Mondo S."/>
            <person name="Nolan M."/>
            <person name="Ohm R."/>
            <person name="Pangilinan J."/>
            <person name="Park H.-J."/>
            <person name="Ramirez L."/>
            <person name="Alfaro M."/>
            <person name="Sun H."/>
            <person name="Tritt A."/>
            <person name="Yoshinaga Y."/>
            <person name="Zwiers L.-H."/>
            <person name="Turgeon B."/>
            <person name="Goodwin S."/>
            <person name="Spatafora J."/>
            <person name="Crous P."/>
            <person name="Grigoriev I."/>
        </authorList>
    </citation>
    <scope>NUCLEOTIDE SEQUENCE</scope>
    <source>
        <strain evidence="4">CBS 122368</strain>
    </source>
</reference>
<proteinExistence type="predicted"/>
<keyword evidence="5" id="KW-1185">Reference proteome</keyword>
<organism evidence="4 5">
    <name type="scientific">Trematosphaeria pertusa</name>
    <dbReference type="NCBI Taxonomy" id="390896"/>
    <lineage>
        <taxon>Eukaryota</taxon>
        <taxon>Fungi</taxon>
        <taxon>Dikarya</taxon>
        <taxon>Ascomycota</taxon>
        <taxon>Pezizomycotina</taxon>
        <taxon>Dothideomycetes</taxon>
        <taxon>Pleosporomycetidae</taxon>
        <taxon>Pleosporales</taxon>
        <taxon>Massarineae</taxon>
        <taxon>Trematosphaeriaceae</taxon>
        <taxon>Trematosphaeria</taxon>
    </lineage>
</organism>
<feature type="signal peptide" evidence="3">
    <location>
        <begin position="1"/>
        <end position="35"/>
    </location>
</feature>